<protein>
    <submittedName>
        <fullName evidence="2">Uncharacterized protein</fullName>
    </submittedName>
</protein>
<evidence type="ECO:0000313" key="2">
    <source>
        <dbReference type="EMBL" id="AGW14194.1"/>
    </source>
</evidence>
<reference evidence="2 3" key="1">
    <citation type="journal article" date="2013" name="J. Bacteriol.">
        <title>Roles of HynAB and Ech, the only two hydrogenases found in the model sulfate reducer Desulfovibrio gigas.</title>
        <authorList>
            <person name="Morais-Silva F.O."/>
            <person name="Santos C.I."/>
            <person name="Rodrigues R."/>
            <person name="Pereira I.A."/>
            <person name="Rodrigues-Pousada C."/>
        </authorList>
    </citation>
    <scope>NUCLEOTIDE SEQUENCE [LARGE SCALE GENOMIC DNA]</scope>
    <source>
        <strain evidence="3">ATCC 19364 / DSM 1382 / NCIMB 9332 / VKM B-1759</strain>
    </source>
</reference>
<name>T2GDE4_MEGG1</name>
<organism evidence="2 3">
    <name type="scientific">Megalodesulfovibrio gigas (strain ATCC 19364 / DSM 1382 / NCIMB 9332 / VKM B-1759)</name>
    <name type="common">Desulfovibrio gigas</name>
    <dbReference type="NCBI Taxonomy" id="1121448"/>
    <lineage>
        <taxon>Bacteria</taxon>
        <taxon>Pseudomonadati</taxon>
        <taxon>Thermodesulfobacteriota</taxon>
        <taxon>Desulfovibrionia</taxon>
        <taxon>Desulfovibrionales</taxon>
        <taxon>Desulfovibrionaceae</taxon>
        <taxon>Megalodesulfovibrio</taxon>
    </lineage>
</organism>
<reference evidence="3" key="2">
    <citation type="submission" date="2013-07" db="EMBL/GenBank/DDBJ databases">
        <authorList>
            <person name="Morais-Silva F.O."/>
            <person name="Rezende A.M."/>
            <person name="Pimentel C."/>
            <person name="Resende D.M."/>
            <person name="Santos C.I."/>
            <person name="Clemente C."/>
            <person name="de Oliveira L.M."/>
            <person name="da Silva S.M."/>
            <person name="Costa D.A."/>
            <person name="Varela-Raposo A."/>
            <person name="Horacio E.C.A."/>
            <person name="Matos M."/>
            <person name="Flores O."/>
            <person name="Ruiz J.C."/>
            <person name="Rodrigues-Pousada C."/>
        </authorList>
    </citation>
    <scope>NUCLEOTIDE SEQUENCE [LARGE SCALE GENOMIC DNA]</scope>
    <source>
        <strain evidence="3">ATCC 19364 / DSM 1382 / NCIMB 9332 / VKM B-1759</strain>
    </source>
</reference>
<dbReference type="AlphaFoldDB" id="T2GDE4"/>
<dbReference type="HOGENOM" id="CLU_1388289_0_0_7"/>
<keyword evidence="3" id="KW-1185">Reference proteome</keyword>
<feature type="compositionally biased region" description="Pro residues" evidence="1">
    <location>
        <begin position="125"/>
        <end position="138"/>
    </location>
</feature>
<dbReference type="KEGG" id="dgg:DGI_2451"/>
<evidence type="ECO:0000313" key="3">
    <source>
        <dbReference type="Proteomes" id="UP000016587"/>
    </source>
</evidence>
<dbReference type="STRING" id="1121448.DGI_2451"/>
<sequence>MQADMPPPDRGESIALMEPMLVPSGAARRGELLDKILVLAQQSAGLRRSLPGHLATSLAGLVRSMNCYYSNLIEGHDTHPVDIERALRQDFSADARQRNLQLEARAQAGGGGPAGSGRGHVRKLPGPPPTCLPRPPGPALDARPVPRVPGRARWAGIEPILQRCNTIIINVCSQMQHIGSNAEPLDSVLLTGQHVA</sequence>
<dbReference type="eggNOG" id="COG3177">
    <property type="taxonomic scope" value="Bacteria"/>
</dbReference>
<feature type="compositionally biased region" description="Gly residues" evidence="1">
    <location>
        <begin position="108"/>
        <end position="118"/>
    </location>
</feature>
<dbReference type="EMBL" id="CP006585">
    <property type="protein sequence ID" value="AGW14194.1"/>
    <property type="molecule type" value="Genomic_DNA"/>
</dbReference>
<dbReference type="Proteomes" id="UP000016587">
    <property type="component" value="Chromosome"/>
</dbReference>
<accession>T2GDE4</accession>
<dbReference type="PATRIC" id="fig|1121448.10.peg.2404"/>
<feature type="region of interest" description="Disordered" evidence="1">
    <location>
        <begin position="107"/>
        <end position="145"/>
    </location>
</feature>
<gene>
    <name evidence="2" type="ORF">DGI_2451</name>
</gene>
<evidence type="ECO:0000256" key="1">
    <source>
        <dbReference type="SAM" id="MobiDB-lite"/>
    </source>
</evidence>
<proteinExistence type="predicted"/>